<feature type="region of interest" description="Disordered" evidence="2">
    <location>
        <begin position="77"/>
        <end position="97"/>
    </location>
</feature>
<proteinExistence type="predicted"/>
<dbReference type="Proteomes" id="UP000187209">
    <property type="component" value="Unassembled WGS sequence"/>
</dbReference>
<gene>
    <name evidence="3" type="ORF">SteCoe_25086</name>
</gene>
<accession>A0A1R2BG14</accession>
<evidence type="ECO:0000256" key="2">
    <source>
        <dbReference type="SAM" id="MobiDB-lite"/>
    </source>
</evidence>
<feature type="coiled-coil region" evidence="1">
    <location>
        <begin position="128"/>
        <end position="220"/>
    </location>
</feature>
<evidence type="ECO:0000313" key="4">
    <source>
        <dbReference type="Proteomes" id="UP000187209"/>
    </source>
</evidence>
<reference evidence="3 4" key="1">
    <citation type="submission" date="2016-11" db="EMBL/GenBank/DDBJ databases">
        <title>The macronuclear genome of Stentor coeruleus: a giant cell with tiny introns.</title>
        <authorList>
            <person name="Slabodnick M."/>
            <person name="Ruby J.G."/>
            <person name="Reiff S.B."/>
            <person name="Swart E.C."/>
            <person name="Gosai S."/>
            <person name="Prabakaran S."/>
            <person name="Witkowska E."/>
            <person name="Larue G.E."/>
            <person name="Fisher S."/>
            <person name="Freeman R.M."/>
            <person name="Gunawardena J."/>
            <person name="Chu W."/>
            <person name="Stover N.A."/>
            <person name="Gregory B.D."/>
            <person name="Nowacki M."/>
            <person name="Derisi J."/>
            <person name="Roy S.W."/>
            <person name="Marshall W.F."/>
            <person name="Sood P."/>
        </authorList>
    </citation>
    <scope>NUCLEOTIDE SEQUENCE [LARGE SCALE GENOMIC DNA]</scope>
    <source>
        <strain evidence="3">WM001</strain>
    </source>
</reference>
<protein>
    <submittedName>
        <fullName evidence="3">Uncharacterized protein</fullName>
    </submittedName>
</protein>
<sequence length="351" mass="39880">MSESACVKSVLHIPPGMRSREGSVKDTANDRISYRMKNSNKYRSPDPSPINMKTTNDQGKKCKDAVKENIDFSTLVARSNSKNAPAPGHRPLESINSNQNNVKDLENYIEKYHPALAQKNSESSKQQIEKLIHNNKSLSEIIKLQEAEISQRIQEETSKKTKTIQKIQSEIDVLETNLELQKASSKKSECTELTQLALENRKLNENLENLQEKVRLFKLQGIKQEEFFVVQEKIISLESVQETLFIKNTQLKKELQNQIASNSASKACAEMHSNIEKLTNIYSLIYKFQKLGKKYISKEEINLADLLSYDNLIVEKSTPGLISLIRKEISSLRVLVSDIYAENCGSTCQNQ</sequence>
<dbReference type="AlphaFoldDB" id="A0A1R2BG14"/>
<organism evidence="3 4">
    <name type="scientific">Stentor coeruleus</name>
    <dbReference type="NCBI Taxonomy" id="5963"/>
    <lineage>
        <taxon>Eukaryota</taxon>
        <taxon>Sar</taxon>
        <taxon>Alveolata</taxon>
        <taxon>Ciliophora</taxon>
        <taxon>Postciliodesmatophora</taxon>
        <taxon>Heterotrichea</taxon>
        <taxon>Heterotrichida</taxon>
        <taxon>Stentoridae</taxon>
        <taxon>Stentor</taxon>
    </lineage>
</organism>
<dbReference type="EMBL" id="MPUH01000673">
    <property type="protein sequence ID" value="OMJ75712.1"/>
    <property type="molecule type" value="Genomic_DNA"/>
</dbReference>
<name>A0A1R2BG14_9CILI</name>
<comment type="caution">
    <text evidence="3">The sequence shown here is derived from an EMBL/GenBank/DDBJ whole genome shotgun (WGS) entry which is preliminary data.</text>
</comment>
<keyword evidence="4" id="KW-1185">Reference proteome</keyword>
<evidence type="ECO:0000313" key="3">
    <source>
        <dbReference type="EMBL" id="OMJ75712.1"/>
    </source>
</evidence>
<feature type="compositionally biased region" description="Basic and acidic residues" evidence="2">
    <location>
        <begin position="18"/>
        <end position="33"/>
    </location>
</feature>
<feature type="region of interest" description="Disordered" evidence="2">
    <location>
        <begin position="16"/>
        <end position="60"/>
    </location>
</feature>
<keyword evidence="1" id="KW-0175">Coiled coil</keyword>
<evidence type="ECO:0000256" key="1">
    <source>
        <dbReference type="SAM" id="Coils"/>
    </source>
</evidence>